<gene>
    <name evidence="1" type="ORF">NHP164001_11370</name>
</gene>
<organism evidence="1 2">
    <name type="scientific">Helicobacter trogontum</name>
    <dbReference type="NCBI Taxonomy" id="50960"/>
    <lineage>
        <taxon>Bacteria</taxon>
        <taxon>Pseudomonadati</taxon>
        <taxon>Campylobacterota</taxon>
        <taxon>Epsilonproteobacteria</taxon>
        <taxon>Campylobacterales</taxon>
        <taxon>Helicobacteraceae</taxon>
        <taxon>Helicobacter</taxon>
    </lineage>
</organism>
<evidence type="ECO:0000313" key="1">
    <source>
        <dbReference type="EMBL" id="GAB0173121.1"/>
    </source>
</evidence>
<sequence length="57" mass="6824">MMRKNMVIKNKLITQTDILDLTYKGYEVKDTGLIIDDKLKGDFSPLQTKRFFEKYDY</sequence>
<name>A0ABQ0D447_9HELI</name>
<keyword evidence="2" id="KW-1185">Reference proteome</keyword>
<evidence type="ECO:0000313" key="2">
    <source>
        <dbReference type="Proteomes" id="UP001562457"/>
    </source>
</evidence>
<accession>A0ABQ0D447</accession>
<reference evidence="1 2" key="1">
    <citation type="submission" date="2024-06" db="EMBL/GenBank/DDBJ databases">
        <title>Draft genome sequence of Helicobacter trogontum NHP16-4001.</title>
        <authorList>
            <person name="Rimbara E."/>
            <person name="Suzuki M."/>
        </authorList>
    </citation>
    <scope>NUCLEOTIDE SEQUENCE [LARGE SCALE GENOMIC DNA]</scope>
    <source>
        <strain evidence="1 2">NHP16-4001</strain>
    </source>
</reference>
<comment type="caution">
    <text evidence="1">The sequence shown here is derived from an EMBL/GenBank/DDBJ whole genome shotgun (WGS) entry which is preliminary data.</text>
</comment>
<proteinExistence type="predicted"/>
<dbReference type="Proteomes" id="UP001562457">
    <property type="component" value="Unassembled WGS sequence"/>
</dbReference>
<protein>
    <submittedName>
        <fullName evidence="1">Uncharacterized protein</fullName>
    </submittedName>
</protein>
<dbReference type="EMBL" id="BAAFHN010000024">
    <property type="protein sequence ID" value="GAB0173121.1"/>
    <property type="molecule type" value="Genomic_DNA"/>
</dbReference>